<proteinExistence type="predicted"/>
<accession>A0A0C3KPJ2</accession>
<sequence length="55" mass="5996">MTFETRSPPFPPASYHPEGSVGMVFVGPESRTVRGRVSRIVALGIVYTPSFARIS</sequence>
<dbReference type="Proteomes" id="UP000054217">
    <property type="component" value="Unassembled WGS sequence"/>
</dbReference>
<dbReference type="HOGENOM" id="CLU_3033387_0_0_1"/>
<name>A0A0C3KPJ2_PISTI</name>
<keyword evidence="2" id="KW-1185">Reference proteome</keyword>
<evidence type="ECO:0000313" key="1">
    <source>
        <dbReference type="EMBL" id="KIO11517.1"/>
    </source>
</evidence>
<dbReference type="InParanoid" id="A0A0C3KPJ2"/>
<protein>
    <submittedName>
        <fullName evidence="1">Uncharacterized protein</fullName>
    </submittedName>
</protein>
<dbReference type="EMBL" id="KN831949">
    <property type="protein sequence ID" value="KIO11517.1"/>
    <property type="molecule type" value="Genomic_DNA"/>
</dbReference>
<reference evidence="2" key="2">
    <citation type="submission" date="2015-01" db="EMBL/GenBank/DDBJ databases">
        <title>Evolutionary Origins and Diversification of the Mycorrhizal Mutualists.</title>
        <authorList>
            <consortium name="DOE Joint Genome Institute"/>
            <consortium name="Mycorrhizal Genomics Consortium"/>
            <person name="Kohler A."/>
            <person name="Kuo A."/>
            <person name="Nagy L.G."/>
            <person name="Floudas D."/>
            <person name="Copeland A."/>
            <person name="Barry K.W."/>
            <person name="Cichocki N."/>
            <person name="Veneault-Fourrey C."/>
            <person name="LaButti K."/>
            <person name="Lindquist E.A."/>
            <person name="Lipzen A."/>
            <person name="Lundell T."/>
            <person name="Morin E."/>
            <person name="Murat C."/>
            <person name="Riley R."/>
            <person name="Ohm R."/>
            <person name="Sun H."/>
            <person name="Tunlid A."/>
            <person name="Henrissat B."/>
            <person name="Grigoriev I.V."/>
            <person name="Hibbett D.S."/>
            <person name="Martin F."/>
        </authorList>
    </citation>
    <scope>NUCLEOTIDE SEQUENCE [LARGE SCALE GENOMIC DNA]</scope>
    <source>
        <strain evidence="2">Marx 270</strain>
    </source>
</reference>
<reference evidence="1 2" key="1">
    <citation type="submission" date="2014-04" db="EMBL/GenBank/DDBJ databases">
        <authorList>
            <consortium name="DOE Joint Genome Institute"/>
            <person name="Kuo A."/>
            <person name="Kohler A."/>
            <person name="Costa M.D."/>
            <person name="Nagy L.G."/>
            <person name="Floudas D."/>
            <person name="Copeland A."/>
            <person name="Barry K.W."/>
            <person name="Cichocki N."/>
            <person name="Veneault-Fourrey C."/>
            <person name="LaButti K."/>
            <person name="Lindquist E.A."/>
            <person name="Lipzen A."/>
            <person name="Lundell T."/>
            <person name="Morin E."/>
            <person name="Murat C."/>
            <person name="Sun H."/>
            <person name="Tunlid A."/>
            <person name="Henrissat B."/>
            <person name="Grigoriev I.V."/>
            <person name="Hibbett D.S."/>
            <person name="Martin F."/>
            <person name="Nordberg H.P."/>
            <person name="Cantor M.N."/>
            <person name="Hua S.X."/>
        </authorList>
    </citation>
    <scope>NUCLEOTIDE SEQUENCE [LARGE SCALE GENOMIC DNA]</scope>
    <source>
        <strain evidence="1 2">Marx 270</strain>
    </source>
</reference>
<organism evidence="1 2">
    <name type="scientific">Pisolithus tinctorius Marx 270</name>
    <dbReference type="NCBI Taxonomy" id="870435"/>
    <lineage>
        <taxon>Eukaryota</taxon>
        <taxon>Fungi</taxon>
        <taxon>Dikarya</taxon>
        <taxon>Basidiomycota</taxon>
        <taxon>Agaricomycotina</taxon>
        <taxon>Agaricomycetes</taxon>
        <taxon>Agaricomycetidae</taxon>
        <taxon>Boletales</taxon>
        <taxon>Sclerodermatineae</taxon>
        <taxon>Pisolithaceae</taxon>
        <taxon>Pisolithus</taxon>
    </lineage>
</organism>
<dbReference type="AlphaFoldDB" id="A0A0C3KPJ2"/>
<gene>
    <name evidence="1" type="ORF">M404DRAFT_994268</name>
</gene>
<evidence type="ECO:0000313" key="2">
    <source>
        <dbReference type="Proteomes" id="UP000054217"/>
    </source>
</evidence>